<dbReference type="InterPro" id="IPR016163">
    <property type="entry name" value="Ald_DH_C"/>
</dbReference>
<dbReference type="PANTHER" id="PTHR11699">
    <property type="entry name" value="ALDEHYDE DEHYDROGENASE-RELATED"/>
    <property type="match status" value="1"/>
</dbReference>
<dbReference type="PROSITE" id="PS00687">
    <property type="entry name" value="ALDEHYDE_DEHYDR_GLU"/>
    <property type="match status" value="1"/>
</dbReference>
<dbReference type="SUPFAM" id="SSF53720">
    <property type="entry name" value="ALDH-like"/>
    <property type="match status" value="1"/>
</dbReference>
<feature type="active site" evidence="2">
    <location>
        <position position="262"/>
    </location>
</feature>
<proteinExistence type="inferred from homology"/>
<reference evidence="6" key="1">
    <citation type="journal article" date="2019" name="Int. J. Syst. Evol. Microbiol.">
        <title>The Global Catalogue of Microorganisms (GCM) 10K type strain sequencing project: providing services to taxonomists for standard genome sequencing and annotation.</title>
        <authorList>
            <consortium name="The Broad Institute Genomics Platform"/>
            <consortium name="The Broad Institute Genome Sequencing Center for Infectious Disease"/>
            <person name="Wu L."/>
            <person name="Ma J."/>
        </authorList>
    </citation>
    <scope>NUCLEOTIDE SEQUENCE [LARGE SCALE GENOMIC DNA]</scope>
    <source>
        <strain evidence="6">CGMCC 4.7241</strain>
    </source>
</reference>
<organism evidence="5 6">
    <name type="scientific">Tenggerimyces flavus</name>
    <dbReference type="NCBI Taxonomy" id="1708749"/>
    <lineage>
        <taxon>Bacteria</taxon>
        <taxon>Bacillati</taxon>
        <taxon>Actinomycetota</taxon>
        <taxon>Actinomycetes</taxon>
        <taxon>Propionibacteriales</taxon>
        <taxon>Nocardioidaceae</taxon>
        <taxon>Tenggerimyces</taxon>
    </lineage>
</organism>
<gene>
    <name evidence="5" type="ORF">ACFOUW_21160</name>
</gene>
<keyword evidence="1 3" id="KW-0560">Oxidoreductase</keyword>
<dbReference type="InterPro" id="IPR016161">
    <property type="entry name" value="Ald_DH/histidinol_DH"/>
</dbReference>
<name>A0ABV7YDF8_9ACTN</name>
<evidence type="ECO:0000313" key="5">
    <source>
        <dbReference type="EMBL" id="MFC3763361.1"/>
    </source>
</evidence>
<dbReference type="Pfam" id="PF00171">
    <property type="entry name" value="Aldedh"/>
    <property type="match status" value="1"/>
</dbReference>
<protein>
    <submittedName>
        <fullName evidence="5">Succinic semialdehyde dehydrogenase</fullName>
        <ecNumber evidence="5">1.2.1.79</ecNumber>
    </submittedName>
</protein>
<comment type="caution">
    <text evidence="5">The sequence shown here is derived from an EMBL/GenBank/DDBJ whole genome shotgun (WGS) entry which is preliminary data.</text>
</comment>
<evidence type="ECO:0000313" key="6">
    <source>
        <dbReference type="Proteomes" id="UP001595699"/>
    </source>
</evidence>
<evidence type="ECO:0000256" key="2">
    <source>
        <dbReference type="PROSITE-ProRule" id="PRU10007"/>
    </source>
</evidence>
<evidence type="ECO:0000256" key="1">
    <source>
        <dbReference type="ARBA" id="ARBA00023002"/>
    </source>
</evidence>
<feature type="domain" description="Aldehyde dehydrogenase" evidence="4">
    <location>
        <begin position="31"/>
        <end position="489"/>
    </location>
</feature>
<dbReference type="EC" id="1.2.1.79" evidence="5"/>
<dbReference type="Proteomes" id="UP001595699">
    <property type="component" value="Unassembled WGS sequence"/>
</dbReference>
<evidence type="ECO:0000259" key="4">
    <source>
        <dbReference type="Pfam" id="PF00171"/>
    </source>
</evidence>
<dbReference type="InterPro" id="IPR015590">
    <property type="entry name" value="Aldehyde_DH_dom"/>
</dbReference>
<dbReference type="Gene3D" id="3.40.605.10">
    <property type="entry name" value="Aldehyde Dehydrogenase, Chain A, domain 1"/>
    <property type="match status" value="1"/>
</dbReference>
<dbReference type="EMBL" id="JBHRZH010000018">
    <property type="protein sequence ID" value="MFC3763361.1"/>
    <property type="molecule type" value="Genomic_DNA"/>
</dbReference>
<comment type="similarity">
    <text evidence="3">Belongs to the aldehyde dehydrogenase family.</text>
</comment>
<evidence type="ECO:0000256" key="3">
    <source>
        <dbReference type="RuleBase" id="RU003345"/>
    </source>
</evidence>
<keyword evidence="6" id="KW-1185">Reference proteome</keyword>
<accession>A0ABV7YDF8</accession>
<dbReference type="Gene3D" id="3.40.309.10">
    <property type="entry name" value="Aldehyde Dehydrogenase, Chain A, domain 2"/>
    <property type="match status" value="1"/>
</dbReference>
<dbReference type="RefSeq" id="WP_205117725.1">
    <property type="nucleotide sequence ID" value="NZ_JAFBCM010000001.1"/>
</dbReference>
<dbReference type="CDD" id="cd07101">
    <property type="entry name" value="ALDH_SSADH2_GabD2"/>
    <property type="match status" value="1"/>
</dbReference>
<dbReference type="GO" id="GO:0036243">
    <property type="term" value="F:succinate-semialdehyde dehydrogenase (NADP+) activity"/>
    <property type="evidence" value="ECO:0007669"/>
    <property type="project" value="UniProtKB-EC"/>
</dbReference>
<sequence>MTASTTQPQAGESRLTPERIAALTGRVFATSGKTITSIAPATGEPLAQIPASTEDDVAAAFQRARKAQADWAQVPLKERVELLLRLHDLVLDRQQDILDIVQAESGKARKHAFEEVCDVALTARYYARTATQHLLPAARAGLFPMLTSTTEIRHPKGVVGFIVPWNYPLTLAITDALPALVAGNAVVLKPDVKTNLSALVGAELLADAGLPADLWQIVVGDGPTIGSALIEEADFVCFTGSTAVGRQVAQRCGERLIGCTLELGGKNAMLVLDDANLDVAAEGAVRGSFSNSGQLCESMERLYVAAPIYDAFVKRFVERVNAMRLGATYDFEPDMGSLINERQLETTTRHVEDAVDKGARLLAGGRRRPDLGPYFYEPTVLEGVKPGMQCFAEETFGPVVSIYKVADDEEAIARANDTSFGLNAAVYSRDTARARAVAQRLRSGTVNVNEAYAAAWGSLDAPLGGFSDSGLGRRHGAEGLLKYTEAQTIAVQRGIRVAPPAGVPYPLFARGMTVALRVLRKTGRR</sequence>
<dbReference type="NCBIfam" id="NF006916">
    <property type="entry name" value="PRK09407.1"/>
    <property type="match status" value="1"/>
</dbReference>
<dbReference type="InterPro" id="IPR029510">
    <property type="entry name" value="Ald_DH_CS_GLU"/>
</dbReference>
<dbReference type="InterPro" id="IPR016162">
    <property type="entry name" value="Ald_DH_N"/>
</dbReference>